<dbReference type="PANTHER" id="PTHR35936:SF17">
    <property type="entry name" value="ARGININE-BINDING EXTRACELLULAR PROTEIN ARTP"/>
    <property type="match status" value="1"/>
</dbReference>
<gene>
    <name evidence="3" type="ORF">L5014_35430</name>
</gene>
<evidence type="ECO:0000259" key="2">
    <source>
        <dbReference type="SMART" id="SM00062"/>
    </source>
</evidence>
<evidence type="ECO:0000256" key="1">
    <source>
        <dbReference type="ARBA" id="ARBA00022729"/>
    </source>
</evidence>
<dbReference type="PANTHER" id="PTHR35936">
    <property type="entry name" value="MEMBRANE-BOUND LYTIC MUREIN TRANSGLYCOSYLASE F"/>
    <property type="match status" value="1"/>
</dbReference>
<evidence type="ECO:0000313" key="3">
    <source>
        <dbReference type="EMBL" id="MCG5078562.1"/>
    </source>
</evidence>
<protein>
    <submittedName>
        <fullName evidence="3">Transporter substrate-binding domain-containing protein</fullName>
    </submittedName>
</protein>
<dbReference type="EMBL" id="JAKLJA010000063">
    <property type="protein sequence ID" value="MCG5078562.1"/>
    <property type="molecule type" value="Genomic_DNA"/>
</dbReference>
<keyword evidence="4" id="KW-1185">Reference proteome</keyword>
<dbReference type="AlphaFoldDB" id="A0A9X1UNW0"/>
<dbReference type="SMART" id="SM00062">
    <property type="entry name" value="PBPb"/>
    <property type="match status" value="1"/>
</dbReference>
<evidence type="ECO:0000313" key="4">
    <source>
        <dbReference type="Proteomes" id="UP001139308"/>
    </source>
</evidence>
<dbReference type="RefSeq" id="WP_238468543.1">
    <property type="nucleotide sequence ID" value="NZ_JAKLJA010000063.1"/>
</dbReference>
<comment type="caution">
    <text evidence="3">The sequence shown here is derived from an EMBL/GenBank/DDBJ whole genome shotgun (WGS) entry which is preliminary data.</text>
</comment>
<dbReference type="Pfam" id="PF00497">
    <property type="entry name" value="SBP_bac_3"/>
    <property type="match status" value="1"/>
</dbReference>
<organism evidence="3 4">
    <name type="scientific">Paraburkholderia tagetis</name>
    <dbReference type="NCBI Taxonomy" id="2913261"/>
    <lineage>
        <taxon>Bacteria</taxon>
        <taxon>Pseudomonadati</taxon>
        <taxon>Pseudomonadota</taxon>
        <taxon>Betaproteobacteria</taxon>
        <taxon>Burkholderiales</taxon>
        <taxon>Burkholderiaceae</taxon>
        <taxon>Paraburkholderia</taxon>
    </lineage>
</organism>
<sequence>MTDVSKFAADAARELAPSGAMRAAINHGNPILARRNAEGGELSGISVDLAYGLARELDVDAELVPFGTANEAFEAIASGHCDVGFLAIDPVRGVRLNYSAPYALLHGGYLVLSDSVFTTTHDIDRPGVRVAAGRNTAYDLFLSRTLQHAEIVHSVTSVGAVELLLEGKADVAAGIYKPLAEFASMRSNLKMADGYFMVIQQAMAVSKARPSALAYVSDYIERMKRSGFVADSLARSGQTEAQVAPLAQV</sequence>
<reference evidence="3" key="1">
    <citation type="submission" date="2022-01" db="EMBL/GenBank/DDBJ databases">
        <title>Genome sequence and assembly of Parabukholderia sp. RG36.</title>
        <authorList>
            <person name="Chhetri G."/>
        </authorList>
    </citation>
    <scope>NUCLEOTIDE SEQUENCE</scope>
    <source>
        <strain evidence="3">RG36</strain>
    </source>
</reference>
<dbReference type="InterPro" id="IPR001638">
    <property type="entry name" value="Solute-binding_3/MltF_N"/>
</dbReference>
<dbReference type="Gene3D" id="3.40.190.10">
    <property type="entry name" value="Periplasmic binding protein-like II"/>
    <property type="match status" value="2"/>
</dbReference>
<accession>A0A9X1UNW0</accession>
<keyword evidence="1" id="KW-0732">Signal</keyword>
<feature type="domain" description="Solute-binding protein family 3/N-terminal" evidence="2">
    <location>
        <begin position="20"/>
        <end position="231"/>
    </location>
</feature>
<dbReference type="Proteomes" id="UP001139308">
    <property type="component" value="Unassembled WGS sequence"/>
</dbReference>
<name>A0A9X1UNW0_9BURK</name>
<dbReference type="SUPFAM" id="SSF53850">
    <property type="entry name" value="Periplasmic binding protein-like II"/>
    <property type="match status" value="1"/>
</dbReference>
<proteinExistence type="predicted"/>